<keyword evidence="2" id="KW-1185">Reference proteome</keyword>
<sequence>MADSRFKVLENTANEVNECWSFIFPSGFEAPDEVNDYTQRYQSVFFIVSGEYQHSNIQEFWHKRSNNFTVWNVSKLIVATLPFNLKILRHLVRSALNQSTA</sequence>
<comment type="caution">
    <text evidence="1">The sequence shown here is derived from an EMBL/GenBank/DDBJ whole genome shotgun (WGS) entry which is preliminary data.</text>
</comment>
<name>A0A2P5ARL9_PARAD</name>
<proteinExistence type="predicted"/>
<protein>
    <submittedName>
        <fullName evidence="1">Uncharacterized protein</fullName>
    </submittedName>
</protein>
<organism evidence="1 2">
    <name type="scientific">Parasponia andersonii</name>
    <name type="common">Sponia andersonii</name>
    <dbReference type="NCBI Taxonomy" id="3476"/>
    <lineage>
        <taxon>Eukaryota</taxon>
        <taxon>Viridiplantae</taxon>
        <taxon>Streptophyta</taxon>
        <taxon>Embryophyta</taxon>
        <taxon>Tracheophyta</taxon>
        <taxon>Spermatophyta</taxon>
        <taxon>Magnoliopsida</taxon>
        <taxon>eudicotyledons</taxon>
        <taxon>Gunneridae</taxon>
        <taxon>Pentapetalae</taxon>
        <taxon>rosids</taxon>
        <taxon>fabids</taxon>
        <taxon>Rosales</taxon>
        <taxon>Cannabaceae</taxon>
        <taxon>Parasponia</taxon>
    </lineage>
</organism>
<accession>A0A2P5ARL9</accession>
<gene>
    <name evidence="1" type="ORF">PanWU01x14_307000</name>
</gene>
<dbReference type="Proteomes" id="UP000237105">
    <property type="component" value="Unassembled WGS sequence"/>
</dbReference>
<evidence type="ECO:0000313" key="2">
    <source>
        <dbReference type="Proteomes" id="UP000237105"/>
    </source>
</evidence>
<evidence type="ECO:0000313" key="1">
    <source>
        <dbReference type="EMBL" id="PON39189.1"/>
    </source>
</evidence>
<dbReference type="AlphaFoldDB" id="A0A2P5ARL9"/>
<dbReference type="EMBL" id="JXTB01000473">
    <property type="protein sequence ID" value="PON39189.1"/>
    <property type="molecule type" value="Genomic_DNA"/>
</dbReference>
<reference evidence="2" key="1">
    <citation type="submission" date="2016-06" db="EMBL/GenBank/DDBJ databases">
        <title>Parallel loss of symbiosis genes in relatives of nitrogen-fixing non-legume Parasponia.</title>
        <authorList>
            <person name="Van Velzen R."/>
            <person name="Holmer R."/>
            <person name="Bu F."/>
            <person name="Rutten L."/>
            <person name="Van Zeijl A."/>
            <person name="Liu W."/>
            <person name="Santuari L."/>
            <person name="Cao Q."/>
            <person name="Sharma T."/>
            <person name="Shen D."/>
            <person name="Roswanjaya Y."/>
            <person name="Wardhani T."/>
            <person name="Kalhor M.S."/>
            <person name="Jansen J."/>
            <person name="Van den Hoogen J."/>
            <person name="Gungor B."/>
            <person name="Hartog M."/>
            <person name="Hontelez J."/>
            <person name="Verver J."/>
            <person name="Yang W.-C."/>
            <person name="Schijlen E."/>
            <person name="Repin R."/>
            <person name="Schilthuizen M."/>
            <person name="Schranz E."/>
            <person name="Heidstra R."/>
            <person name="Miyata K."/>
            <person name="Fedorova E."/>
            <person name="Kohlen W."/>
            <person name="Bisseling T."/>
            <person name="Smit S."/>
            <person name="Geurts R."/>
        </authorList>
    </citation>
    <scope>NUCLEOTIDE SEQUENCE [LARGE SCALE GENOMIC DNA]</scope>
    <source>
        <strain evidence="2">cv. WU1-14</strain>
    </source>
</reference>